<organism evidence="1">
    <name type="scientific">marine sediment metagenome</name>
    <dbReference type="NCBI Taxonomy" id="412755"/>
    <lineage>
        <taxon>unclassified sequences</taxon>
        <taxon>metagenomes</taxon>
        <taxon>ecological metagenomes</taxon>
    </lineage>
</organism>
<gene>
    <name evidence="1" type="ORF">S06H3_54462</name>
</gene>
<dbReference type="InterPro" id="IPR011047">
    <property type="entry name" value="Quinoprotein_ADH-like_sf"/>
</dbReference>
<sequence>TDSGGIVQWSRIFGGPGGDSGESVLQVSDGGYIIAGQRYITPKTNWDAWLIKTNETGVEEWNHTYGGDQIDGSYDVQETLDGGYILCGCTCSFVEPSHMWDPYDAWLIKTNSEGVEQWNHSYGTNRSYEWGFSVQQLPDGGFIVAGLVLGDGKHDGLLIRTDESGAEIWNRSYGETYPGIVTFLCINLTYDGDFIICGGNGYFDPQKGYLYDIWALKTDCSGNILWEKTYGEREYIDIGLS</sequence>
<evidence type="ECO:0008006" key="2">
    <source>
        <dbReference type="Google" id="ProtNLM"/>
    </source>
</evidence>
<feature type="non-terminal residue" evidence="1">
    <location>
        <position position="241"/>
    </location>
</feature>
<dbReference type="PANTHER" id="PTHR42754:SF1">
    <property type="entry name" value="LIPOPROTEIN"/>
    <property type="match status" value="1"/>
</dbReference>
<dbReference type="SUPFAM" id="SSF50998">
    <property type="entry name" value="Quinoprotein alcohol dehydrogenase-like"/>
    <property type="match status" value="1"/>
</dbReference>
<dbReference type="AlphaFoldDB" id="X1Q8G7"/>
<comment type="caution">
    <text evidence="1">The sequence shown here is derived from an EMBL/GenBank/DDBJ whole genome shotgun (WGS) entry which is preliminary data.</text>
</comment>
<protein>
    <recommendedName>
        <fullName evidence="2">Bulb-type lectin domain-containing protein</fullName>
    </recommendedName>
</protein>
<accession>X1Q8G7</accession>
<reference evidence="1" key="1">
    <citation type="journal article" date="2014" name="Front. Microbiol.">
        <title>High frequency of phylogenetically diverse reductive dehalogenase-homologous genes in deep subseafloor sedimentary metagenomes.</title>
        <authorList>
            <person name="Kawai M."/>
            <person name="Futagami T."/>
            <person name="Toyoda A."/>
            <person name="Takaki Y."/>
            <person name="Nishi S."/>
            <person name="Hori S."/>
            <person name="Arai W."/>
            <person name="Tsubouchi T."/>
            <person name="Morono Y."/>
            <person name="Uchiyama I."/>
            <person name="Ito T."/>
            <person name="Fujiyama A."/>
            <person name="Inagaki F."/>
            <person name="Takami H."/>
        </authorList>
    </citation>
    <scope>NUCLEOTIDE SEQUENCE</scope>
    <source>
        <strain evidence="1">Expedition CK06-06</strain>
    </source>
</reference>
<dbReference type="EMBL" id="BARV01034838">
    <property type="protein sequence ID" value="GAI51076.1"/>
    <property type="molecule type" value="Genomic_DNA"/>
</dbReference>
<evidence type="ECO:0000313" key="1">
    <source>
        <dbReference type="EMBL" id="GAI51076.1"/>
    </source>
</evidence>
<name>X1Q8G7_9ZZZZ</name>
<dbReference type="PANTHER" id="PTHR42754">
    <property type="entry name" value="ENDOGLUCANASE"/>
    <property type="match status" value="1"/>
</dbReference>
<feature type="non-terminal residue" evidence="1">
    <location>
        <position position="1"/>
    </location>
</feature>
<proteinExistence type="predicted"/>